<evidence type="ECO:0000256" key="1">
    <source>
        <dbReference type="ARBA" id="ARBA00010098"/>
    </source>
</evidence>
<gene>
    <name evidence="3" type="ORF">BJ085DRAFT_12327</name>
</gene>
<keyword evidence="3" id="KW-0648">Protein biosynthesis</keyword>
<dbReference type="AlphaFoldDB" id="A0A4P9ZLM7"/>
<evidence type="ECO:0000313" key="4">
    <source>
        <dbReference type="Proteomes" id="UP000268162"/>
    </source>
</evidence>
<dbReference type="Proteomes" id="UP000268162">
    <property type="component" value="Unassembled WGS sequence"/>
</dbReference>
<feature type="compositionally biased region" description="Acidic residues" evidence="2">
    <location>
        <begin position="585"/>
        <end position="603"/>
    </location>
</feature>
<dbReference type="GO" id="GO:0005634">
    <property type="term" value="C:nucleus"/>
    <property type="evidence" value="ECO:0007669"/>
    <property type="project" value="TreeGrafter"/>
</dbReference>
<evidence type="ECO:0000256" key="2">
    <source>
        <dbReference type="SAM" id="MobiDB-lite"/>
    </source>
</evidence>
<dbReference type="GO" id="GO:0003743">
    <property type="term" value="F:translation initiation factor activity"/>
    <property type="evidence" value="ECO:0007669"/>
    <property type="project" value="UniProtKB-KW"/>
</dbReference>
<organism evidence="3 4">
    <name type="scientific">Dimargaris cristalligena</name>
    <dbReference type="NCBI Taxonomy" id="215637"/>
    <lineage>
        <taxon>Eukaryota</taxon>
        <taxon>Fungi</taxon>
        <taxon>Fungi incertae sedis</taxon>
        <taxon>Zoopagomycota</taxon>
        <taxon>Kickxellomycotina</taxon>
        <taxon>Dimargaritomycetes</taxon>
        <taxon>Dimargaritales</taxon>
        <taxon>Dimargaritaceae</taxon>
        <taxon>Dimargaris</taxon>
    </lineage>
</organism>
<reference evidence="4" key="1">
    <citation type="journal article" date="2018" name="Nat. Microbiol.">
        <title>Leveraging single-cell genomics to expand the fungal tree of life.</title>
        <authorList>
            <person name="Ahrendt S.R."/>
            <person name="Quandt C.A."/>
            <person name="Ciobanu D."/>
            <person name="Clum A."/>
            <person name="Salamov A."/>
            <person name="Andreopoulos B."/>
            <person name="Cheng J.F."/>
            <person name="Woyke T."/>
            <person name="Pelin A."/>
            <person name="Henrissat B."/>
            <person name="Reynolds N.K."/>
            <person name="Benny G.L."/>
            <person name="Smith M.E."/>
            <person name="James T.Y."/>
            <person name="Grigoriev I.V."/>
        </authorList>
    </citation>
    <scope>NUCLEOTIDE SEQUENCE [LARGE SCALE GENOMIC DNA]</scope>
    <source>
        <strain evidence="4">RSA 468</strain>
    </source>
</reference>
<dbReference type="PANTHER" id="PTHR12790">
    <property type="entry name" value="TRANSCRIPTION INITIATION FACTOR IA RRN3"/>
    <property type="match status" value="1"/>
</dbReference>
<dbReference type="GO" id="GO:0001181">
    <property type="term" value="F:RNA polymerase I general transcription initiation factor activity"/>
    <property type="evidence" value="ECO:0007669"/>
    <property type="project" value="InterPro"/>
</dbReference>
<feature type="region of interest" description="Disordered" evidence="2">
    <location>
        <begin position="219"/>
        <end position="254"/>
    </location>
</feature>
<dbReference type="GO" id="GO:0001042">
    <property type="term" value="F:RNA polymerase I core binding"/>
    <property type="evidence" value="ECO:0007669"/>
    <property type="project" value="TreeGrafter"/>
</dbReference>
<dbReference type="EMBL" id="ML003319">
    <property type="protein sequence ID" value="RKP34187.1"/>
    <property type="molecule type" value="Genomic_DNA"/>
</dbReference>
<proteinExistence type="inferred from homology"/>
<feature type="non-terminal residue" evidence="3">
    <location>
        <position position="603"/>
    </location>
</feature>
<dbReference type="InterPro" id="IPR007991">
    <property type="entry name" value="RNA_pol_I_trans_ini_fac_RRN3"/>
</dbReference>
<dbReference type="Pfam" id="PF05327">
    <property type="entry name" value="RRN3"/>
    <property type="match status" value="1"/>
</dbReference>
<keyword evidence="3" id="KW-0396">Initiation factor</keyword>
<dbReference type="STRING" id="215637.A0A4P9ZLM7"/>
<protein>
    <submittedName>
        <fullName evidence="3">RNA polymerase I-specific transcription initiation factor RRN3</fullName>
    </submittedName>
</protein>
<comment type="similarity">
    <text evidence="1">Belongs to the RRN3 family.</text>
</comment>
<evidence type="ECO:0000313" key="3">
    <source>
        <dbReference type="EMBL" id="RKP34187.1"/>
    </source>
</evidence>
<feature type="compositionally biased region" description="Acidic residues" evidence="2">
    <location>
        <begin position="223"/>
        <end position="237"/>
    </location>
</feature>
<feature type="region of interest" description="Disordered" evidence="2">
    <location>
        <begin position="576"/>
        <end position="603"/>
    </location>
</feature>
<dbReference type="GO" id="GO:0006361">
    <property type="term" value="P:transcription initiation at RNA polymerase I promoter"/>
    <property type="evidence" value="ECO:0007669"/>
    <property type="project" value="InterPro"/>
</dbReference>
<feature type="non-terminal residue" evidence="3">
    <location>
        <position position="1"/>
    </location>
</feature>
<accession>A0A4P9ZLM7</accession>
<dbReference type="PANTHER" id="PTHR12790:SF0">
    <property type="entry name" value="RNA POLYMERASE I-SPECIFIC TRANSCRIPTION INITIATION FACTOR RRN3-RELATED"/>
    <property type="match status" value="1"/>
</dbReference>
<keyword evidence="4" id="KW-1185">Reference proteome</keyword>
<name>A0A4P9ZLM7_9FUNG</name>
<sequence>RLSMMTAYVSNALRDFKIGNTATYNEIIAEISYSNPTAKQPQSMTQFMAPGRGEAGLTSQQFFAWMVAFTRTVSKLDAQCHLLVHTILQLPWTSQPQSIVAIYVQFLGNLVSAQPHHCPVVLDAVATGSASPAMLQLEQSNRAHRALQHILSIVPTALTTLYPILVLYFPHKHHSCSNHRHYLQNLLRIIDYAPNLRHQVLSLVIDRIIQIDVEIQVEREEAGSESEEESSEDENENEPNLGGPEQRRPHGTPTSGLDAMLRLLFRYFTRFHYRLDPAHPTTREDCHRLQLQKSLRQEFFHIVLDIFETIVLTTFKSRYTQFLMFHQCALDPTFPDIFLGTLISKLCDYPNSDVMRIAVAAYTSSFVARAQYVNPSMVRTTVGLLSQWALAYLEQYEKLNFILATQYAAANRRTSAGDSRGGKHAVFYAVVQAIMYIFCFRWRDLVAESPAHHRAQPPAGSHDLGLPRGPDAWCDELKELPRIVTCSLHPLHYCAASVSKQFTRMSKQLNFMYCYSHLQPGGGSSTPTTDAGPAPTVLKADNQPVLHTDLNTFFPYDPFNLYRSAEYIESIYKHWDNSSLGPRSEDEEDSSSEEEESETDESD</sequence>